<accession>W5YV31</accession>
<evidence type="ECO:0000313" key="1">
    <source>
        <dbReference type="EMBL" id="AHI33102.1"/>
    </source>
</evidence>
<dbReference type="AlphaFoldDB" id="W5YV31"/>
<dbReference type="EMBL" id="CP007152">
    <property type="protein sequence ID" value="AHI33102.1"/>
    <property type="molecule type" value="Genomic_DNA"/>
</dbReference>
<evidence type="ECO:0008006" key="3">
    <source>
        <dbReference type="Google" id="ProtNLM"/>
    </source>
</evidence>
<name>W5YV31_9GAMM</name>
<sequence length="72" mass="8174">MRAPQPQKRSPGWFFRNNHQFLALSQVPQTLNTTASEITDAVSRGEIQIERINGCKAVALDELFRYIEKKAG</sequence>
<organism evidence="1 2">
    <name type="scientific">Marinobacter salarius</name>
    <dbReference type="NCBI Taxonomy" id="1420917"/>
    <lineage>
        <taxon>Bacteria</taxon>
        <taxon>Pseudomonadati</taxon>
        <taxon>Pseudomonadota</taxon>
        <taxon>Gammaproteobacteria</taxon>
        <taxon>Pseudomonadales</taxon>
        <taxon>Marinobacteraceae</taxon>
        <taxon>Marinobacter</taxon>
    </lineage>
</organism>
<dbReference type="HOGENOM" id="CLU_192925_0_0_6"/>
<dbReference type="RefSeq" id="WP_041333344.1">
    <property type="nucleotide sequence ID" value="NZ_OZ245721.1"/>
</dbReference>
<dbReference type="KEGG" id="msr:AU15_07830"/>
<gene>
    <name evidence="1" type="ORF">AU15_07830</name>
</gene>
<reference evidence="1 2" key="1">
    <citation type="journal article" date="2014" name="Genome Announc.">
        <title>Draft Genome Sequences of Marinobacter similis A3d10T and Marinobacter salarius R9SW1T.</title>
        <authorList>
            <person name="Ivanova E.P."/>
            <person name="Ng H.J."/>
            <person name="Webb H.K."/>
            <person name="Feng G."/>
            <person name="Oshima K."/>
            <person name="Hattori M."/>
            <person name="Ohkuma M."/>
            <person name="Sergeev A.F."/>
            <person name="Mikhailov V.V."/>
            <person name="Crawford R.J."/>
            <person name="Sawabe T."/>
        </authorList>
    </citation>
    <scope>NUCLEOTIDE SEQUENCE [LARGE SCALE GENOMIC DNA]</scope>
    <source>
        <strain evidence="2">A3d10 and R9SW1</strain>
    </source>
</reference>
<evidence type="ECO:0000313" key="2">
    <source>
        <dbReference type="Proteomes" id="UP000035081"/>
    </source>
</evidence>
<dbReference type="Proteomes" id="UP000035081">
    <property type="component" value="Chromosome"/>
</dbReference>
<protein>
    <recommendedName>
        <fullName evidence="3">DNA-binding protein</fullName>
    </recommendedName>
</protein>
<proteinExistence type="predicted"/>